<dbReference type="EMBL" id="CAGKOT010000074">
    <property type="protein sequence ID" value="CAB5392047.1"/>
    <property type="molecule type" value="Genomic_DNA"/>
</dbReference>
<organism evidence="11 12">
    <name type="scientific">Rhizophagus irregularis</name>
    <dbReference type="NCBI Taxonomy" id="588596"/>
    <lineage>
        <taxon>Eukaryota</taxon>
        <taxon>Fungi</taxon>
        <taxon>Fungi incertae sedis</taxon>
        <taxon>Mucoromycota</taxon>
        <taxon>Glomeromycotina</taxon>
        <taxon>Glomeromycetes</taxon>
        <taxon>Glomerales</taxon>
        <taxon>Glomeraceae</taxon>
        <taxon>Rhizophagus</taxon>
    </lineage>
</organism>
<evidence type="ECO:0000256" key="2">
    <source>
        <dbReference type="ARBA" id="ARBA00022723"/>
    </source>
</evidence>
<evidence type="ECO:0000256" key="3">
    <source>
        <dbReference type="ARBA" id="ARBA00022771"/>
    </source>
</evidence>
<evidence type="ECO:0000256" key="1">
    <source>
        <dbReference type="ARBA" id="ARBA00004123"/>
    </source>
</evidence>
<evidence type="ECO:0000313" key="12">
    <source>
        <dbReference type="Proteomes" id="UP000684084"/>
    </source>
</evidence>
<dbReference type="OrthoDB" id="2288540at2759"/>
<feature type="domain" description="BED-type" evidence="10">
    <location>
        <begin position="103"/>
        <end position="161"/>
    </location>
</feature>
<evidence type="ECO:0000256" key="9">
    <source>
        <dbReference type="SAM" id="MobiDB-lite"/>
    </source>
</evidence>
<dbReference type="AlphaFoldDB" id="A0A916EL63"/>
<gene>
    <name evidence="11" type="ORF">CHRIB12_LOCUS22238</name>
</gene>
<comment type="subcellular location">
    <subcellularLocation>
        <location evidence="1">Nucleus</location>
    </subcellularLocation>
</comment>
<keyword evidence="3 8" id="KW-0863">Zinc-finger</keyword>
<evidence type="ECO:0000256" key="5">
    <source>
        <dbReference type="ARBA" id="ARBA00023015"/>
    </source>
</evidence>
<accession>A0A916EL63</accession>
<reference evidence="11" key="1">
    <citation type="submission" date="2020-05" db="EMBL/GenBank/DDBJ databases">
        <authorList>
            <person name="Rincon C."/>
            <person name="Sanders R I."/>
            <person name="Robbins C."/>
            <person name="Chaturvedi A."/>
        </authorList>
    </citation>
    <scope>NUCLEOTIDE SEQUENCE</scope>
    <source>
        <strain evidence="11">CHB12</strain>
    </source>
</reference>
<evidence type="ECO:0000313" key="11">
    <source>
        <dbReference type="EMBL" id="CAB5392047.1"/>
    </source>
</evidence>
<dbReference type="SMART" id="SM00614">
    <property type="entry name" value="ZnF_BED"/>
    <property type="match status" value="1"/>
</dbReference>
<sequence length="377" mass="43523">MNKQKRNNFNNISLKSKRARHNRIIEIEDDIEFEKERDINNETENTNEVEDNEAEDNEAEDNEAEDNEETEDSRSEIIADENDDEVSEEDSVLEKNKKNLNNKIRSFVWDHFEKFTDKNGAIWAKCKYCSNVKFRMNGKSNGSTGNLNKHLKNHMDKINPSVEKQAEFMKKFLGENKEKEIAFSNAVEIPSADTVRNDILNLYNNYRTNMKNKLQNVPGKLSFTLDCWTSMNTVAFLGITCYYIDINWNLHDILVDFVHLSGSHTEENLAKAFLSCVDNEFNIFNKILAITADNAANNTTLLKELENVCGRNEINFNHKRNHVRCLAHIINLTSQEILRHIKAASEVQEENDILTETENSQSGVETFVRDGTQRTLC</sequence>
<evidence type="ECO:0000256" key="4">
    <source>
        <dbReference type="ARBA" id="ARBA00022833"/>
    </source>
</evidence>
<keyword evidence="5" id="KW-0805">Transcription regulation</keyword>
<dbReference type="Proteomes" id="UP000684084">
    <property type="component" value="Unassembled WGS sequence"/>
</dbReference>
<evidence type="ECO:0000256" key="8">
    <source>
        <dbReference type="PROSITE-ProRule" id="PRU00027"/>
    </source>
</evidence>
<name>A0A916EL63_9GLOM</name>
<evidence type="ECO:0000256" key="6">
    <source>
        <dbReference type="ARBA" id="ARBA00023163"/>
    </source>
</evidence>
<dbReference type="GO" id="GO:0005634">
    <property type="term" value="C:nucleus"/>
    <property type="evidence" value="ECO:0007669"/>
    <property type="project" value="UniProtKB-SubCell"/>
</dbReference>
<dbReference type="PANTHER" id="PTHR46481:SF10">
    <property type="entry name" value="ZINC FINGER BED DOMAIN-CONTAINING PROTEIN 39"/>
    <property type="match status" value="1"/>
</dbReference>
<evidence type="ECO:0000256" key="7">
    <source>
        <dbReference type="ARBA" id="ARBA00023242"/>
    </source>
</evidence>
<keyword evidence="7" id="KW-0539">Nucleus</keyword>
<feature type="region of interest" description="Disordered" evidence="9">
    <location>
        <begin position="25"/>
        <end position="94"/>
    </location>
</feature>
<dbReference type="GO" id="GO:0008270">
    <property type="term" value="F:zinc ion binding"/>
    <property type="evidence" value="ECO:0007669"/>
    <property type="project" value="UniProtKB-KW"/>
</dbReference>
<dbReference type="InterPro" id="IPR052035">
    <property type="entry name" value="ZnF_BED_domain_contain"/>
</dbReference>
<evidence type="ECO:0000259" key="10">
    <source>
        <dbReference type="PROSITE" id="PS50808"/>
    </source>
</evidence>
<keyword evidence="2" id="KW-0479">Metal-binding</keyword>
<dbReference type="GO" id="GO:0003677">
    <property type="term" value="F:DNA binding"/>
    <property type="evidence" value="ECO:0007669"/>
    <property type="project" value="InterPro"/>
</dbReference>
<keyword evidence="6" id="KW-0804">Transcription</keyword>
<keyword evidence="4" id="KW-0862">Zinc</keyword>
<dbReference type="PANTHER" id="PTHR46481">
    <property type="entry name" value="ZINC FINGER BED DOMAIN-CONTAINING PROTEIN 4"/>
    <property type="match status" value="1"/>
</dbReference>
<feature type="compositionally biased region" description="Acidic residues" evidence="9">
    <location>
        <begin position="45"/>
        <end position="71"/>
    </location>
</feature>
<comment type="caution">
    <text evidence="11">The sequence shown here is derived from an EMBL/GenBank/DDBJ whole genome shotgun (WGS) entry which is preliminary data.</text>
</comment>
<dbReference type="InterPro" id="IPR003656">
    <property type="entry name" value="Znf_BED"/>
</dbReference>
<protein>
    <recommendedName>
        <fullName evidence="10">BED-type domain-containing protein</fullName>
    </recommendedName>
</protein>
<proteinExistence type="predicted"/>
<dbReference type="VEuPathDB" id="FungiDB:RhiirFUN_002951"/>
<feature type="compositionally biased region" description="Acidic residues" evidence="9">
    <location>
        <begin position="78"/>
        <end position="91"/>
    </location>
</feature>
<dbReference type="PROSITE" id="PS50808">
    <property type="entry name" value="ZF_BED"/>
    <property type="match status" value="1"/>
</dbReference>